<evidence type="ECO:0000313" key="3">
    <source>
        <dbReference type="Proteomes" id="UP000008461"/>
    </source>
</evidence>
<sequence>MKNRLYTLNHYWFAPISPLRLAILRIATGCFSLWYLLDRYGMLQRLSKSDAALFEPVGLANLLAGPLSPEVFQMVLLATIGLNIAYVLGWKFRWTGPTFSIGLLFFMSYRNSWSMIYHNYNSLVITIFALGLVASADALSLDRMNRSSPTPKANWRYGWPVKLICACTLAAYFLSGLAKVFGDLAWSWIDGSAMRSQIAVDALRKEMLGGTGTALFEWLYPHTTLFFMLGFGALILELGAPLVLLHKRLTAVWVVLTLSMHWGIYLIMGIDFPYHTSGLIFLSFFELEKTWSAVQQIFNPREKAMYS</sequence>
<feature type="transmembrane region" description="Helical" evidence="1">
    <location>
        <begin position="225"/>
        <end position="245"/>
    </location>
</feature>
<keyword evidence="1" id="KW-1133">Transmembrane helix</keyword>
<proteinExistence type="predicted"/>
<dbReference type="AlphaFoldDB" id="F4L4F6"/>
<dbReference type="KEGG" id="hhy:Halhy_3977"/>
<feature type="transmembrane region" description="Helical" evidence="1">
    <location>
        <begin position="12"/>
        <end position="37"/>
    </location>
</feature>
<feature type="transmembrane region" description="Helical" evidence="1">
    <location>
        <begin position="119"/>
        <end position="139"/>
    </location>
</feature>
<keyword evidence="3" id="KW-1185">Reference proteome</keyword>
<dbReference type="OrthoDB" id="4964748at2"/>
<evidence type="ECO:0008006" key="4">
    <source>
        <dbReference type="Google" id="ProtNLM"/>
    </source>
</evidence>
<dbReference type="eggNOG" id="ENOG50321S2">
    <property type="taxonomic scope" value="Bacteria"/>
</dbReference>
<reference evidence="2 3" key="1">
    <citation type="journal article" date="2011" name="Stand. Genomic Sci.">
        <title>Complete genome sequence of Haliscomenobacter hydrossis type strain (O).</title>
        <authorList>
            <consortium name="US DOE Joint Genome Institute (JGI-PGF)"/>
            <person name="Daligault H."/>
            <person name="Lapidus A."/>
            <person name="Zeytun A."/>
            <person name="Nolan M."/>
            <person name="Lucas S."/>
            <person name="Del Rio T.G."/>
            <person name="Tice H."/>
            <person name="Cheng J.F."/>
            <person name="Tapia R."/>
            <person name="Han C."/>
            <person name="Goodwin L."/>
            <person name="Pitluck S."/>
            <person name="Liolios K."/>
            <person name="Pagani I."/>
            <person name="Ivanova N."/>
            <person name="Huntemann M."/>
            <person name="Mavromatis K."/>
            <person name="Mikhailova N."/>
            <person name="Pati A."/>
            <person name="Chen A."/>
            <person name="Palaniappan K."/>
            <person name="Land M."/>
            <person name="Hauser L."/>
            <person name="Brambilla E.M."/>
            <person name="Rohde M."/>
            <person name="Verbarg S."/>
            <person name="Goker M."/>
            <person name="Bristow J."/>
            <person name="Eisen J.A."/>
            <person name="Markowitz V."/>
            <person name="Hugenholtz P."/>
            <person name="Kyrpides N.C."/>
            <person name="Klenk H.P."/>
            <person name="Woyke T."/>
        </authorList>
    </citation>
    <scope>NUCLEOTIDE SEQUENCE [LARGE SCALE GENOMIC DNA]</scope>
    <source>
        <strain evidence="3">ATCC 27775 / DSM 1100 / LMG 10767 / O</strain>
    </source>
</reference>
<keyword evidence="1" id="KW-0472">Membrane</keyword>
<organism evidence="2 3">
    <name type="scientific">Haliscomenobacter hydrossis (strain ATCC 27775 / DSM 1100 / LMG 10767 / O)</name>
    <dbReference type="NCBI Taxonomy" id="760192"/>
    <lineage>
        <taxon>Bacteria</taxon>
        <taxon>Pseudomonadati</taxon>
        <taxon>Bacteroidota</taxon>
        <taxon>Saprospiria</taxon>
        <taxon>Saprospirales</taxon>
        <taxon>Haliscomenobacteraceae</taxon>
        <taxon>Haliscomenobacter</taxon>
    </lineage>
</organism>
<evidence type="ECO:0000256" key="1">
    <source>
        <dbReference type="SAM" id="Phobius"/>
    </source>
</evidence>
<keyword evidence="1" id="KW-0812">Transmembrane</keyword>
<dbReference type="STRING" id="760192.Halhy_3977"/>
<dbReference type="HOGENOM" id="CLU_077953_0_0_10"/>
<accession>F4L4F6</accession>
<evidence type="ECO:0000313" key="2">
    <source>
        <dbReference type="EMBL" id="AEE51825.1"/>
    </source>
</evidence>
<feature type="transmembrane region" description="Helical" evidence="1">
    <location>
        <begin position="252"/>
        <end position="274"/>
    </location>
</feature>
<name>F4L4F6_HALH1</name>
<dbReference type="EMBL" id="CP002691">
    <property type="protein sequence ID" value="AEE51825.1"/>
    <property type="molecule type" value="Genomic_DNA"/>
</dbReference>
<reference key="2">
    <citation type="submission" date="2011-04" db="EMBL/GenBank/DDBJ databases">
        <title>Complete sequence of chromosome of Haliscomenobacter hydrossis DSM 1100.</title>
        <authorList>
            <consortium name="US DOE Joint Genome Institute (JGI-PGF)"/>
            <person name="Lucas S."/>
            <person name="Han J."/>
            <person name="Lapidus A."/>
            <person name="Bruce D."/>
            <person name="Goodwin L."/>
            <person name="Pitluck S."/>
            <person name="Peters L."/>
            <person name="Kyrpides N."/>
            <person name="Mavromatis K."/>
            <person name="Ivanova N."/>
            <person name="Ovchinnikova G."/>
            <person name="Pagani I."/>
            <person name="Daligault H."/>
            <person name="Detter J.C."/>
            <person name="Han C."/>
            <person name="Land M."/>
            <person name="Hauser L."/>
            <person name="Markowitz V."/>
            <person name="Cheng J.-F."/>
            <person name="Hugenholtz P."/>
            <person name="Woyke T."/>
            <person name="Wu D."/>
            <person name="Verbarg S."/>
            <person name="Frueling A."/>
            <person name="Brambilla E."/>
            <person name="Klenk H.-P."/>
            <person name="Eisen J.A."/>
        </authorList>
    </citation>
    <scope>NUCLEOTIDE SEQUENCE</scope>
    <source>
        <strain>DSM 1100</strain>
    </source>
</reference>
<dbReference type="RefSeq" id="WP_013766363.1">
    <property type="nucleotide sequence ID" value="NC_015510.1"/>
</dbReference>
<dbReference type="Proteomes" id="UP000008461">
    <property type="component" value="Chromosome"/>
</dbReference>
<gene>
    <name evidence="2" type="ordered locus">Halhy_3977</name>
</gene>
<feature type="transmembrane region" description="Helical" evidence="1">
    <location>
        <begin position="71"/>
        <end position="89"/>
    </location>
</feature>
<protein>
    <recommendedName>
        <fullName evidence="4">HTTM domain protein</fullName>
    </recommendedName>
</protein>